<keyword evidence="2" id="KW-1003">Cell membrane</keyword>
<accession>A0A4V6BJE1</accession>
<dbReference type="PANTHER" id="PTHR42781:SF1">
    <property type="entry name" value="THIAMINE IMPORT ATP-BINDING PROTEIN THIQ"/>
    <property type="match status" value="1"/>
</dbReference>
<dbReference type="InterPro" id="IPR017871">
    <property type="entry name" value="ABC_transporter-like_CS"/>
</dbReference>
<evidence type="ECO:0000256" key="7">
    <source>
        <dbReference type="ARBA" id="ARBA00023136"/>
    </source>
</evidence>
<keyword evidence="1" id="KW-0813">Transport</keyword>
<dbReference type="RefSeq" id="WP_137344048.1">
    <property type="nucleotide sequence ID" value="NZ_BSQH01000026.1"/>
</dbReference>
<gene>
    <name evidence="9" type="ORF">FDK13_31755</name>
</gene>
<organism evidence="9 10">
    <name type="scientific">Dyadobacter frigoris</name>
    <dbReference type="NCBI Taxonomy" id="2576211"/>
    <lineage>
        <taxon>Bacteria</taxon>
        <taxon>Pseudomonadati</taxon>
        <taxon>Bacteroidota</taxon>
        <taxon>Cytophagia</taxon>
        <taxon>Cytophagales</taxon>
        <taxon>Spirosomataceae</taxon>
        <taxon>Dyadobacter</taxon>
    </lineage>
</organism>
<keyword evidence="4" id="KW-0547">Nucleotide-binding</keyword>
<evidence type="ECO:0000313" key="10">
    <source>
        <dbReference type="Proteomes" id="UP000304900"/>
    </source>
</evidence>
<proteinExistence type="predicted"/>
<dbReference type="InterPro" id="IPR027417">
    <property type="entry name" value="P-loop_NTPase"/>
</dbReference>
<dbReference type="OrthoDB" id="9802264at2"/>
<evidence type="ECO:0000256" key="4">
    <source>
        <dbReference type="ARBA" id="ARBA00022741"/>
    </source>
</evidence>
<name>A0A4V6BJE1_9BACT</name>
<dbReference type="GO" id="GO:0016887">
    <property type="term" value="F:ATP hydrolysis activity"/>
    <property type="evidence" value="ECO:0007669"/>
    <property type="project" value="InterPro"/>
</dbReference>
<dbReference type="Proteomes" id="UP000304900">
    <property type="component" value="Unassembled WGS sequence"/>
</dbReference>
<feature type="domain" description="ABC transporter" evidence="8">
    <location>
        <begin position="3"/>
        <end position="238"/>
    </location>
</feature>
<keyword evidence="5 9" id="KW-0067">ATP-binding</keyword>
<dbReference type="PANTHER" id="PTHR42781">
    <property type="entry name" value="SPERMIDINE/PUTRESCINE IMPORT ATP-BINDING PROTEIN POTA"/>
    <property type="match status" value="1"/>
</dbReference>
<dbReference type="InterPro" id="IPR050093">
    <property type="entry name" value="ABC_SmlMolc_Importer"/>
</dbReference>
<dbReference type="Pfam" id="PF00005">
    <property type="entry name" value="ABC_tran"/>
    <property type="match status" value="1"/>
</dbReference>
<evidence type="ECO:0000256" key="2">
    <source>
        <dbReference type="ARBA" id="ARBA00022475"/>
    </source>
</evidence>
<dbReference type="InterPro" id="IPR003593">
    <property type="entry name" value="AAA+_ATPase"/>
</dbReference>
<evidence type="ECO:0000256" key="6">
    <source>
        <dbReference type="ARBA" id="ARBA00022967"/>
    </source>
</evidence>
<dbReference type="EMBL" id="SZVO01000023">
    <property type="protein sequence ID" value="TKT86623.1"/>
    <property type="molecule type" value="Genomic_DNA"/>
</dbReference>
<evidence type="ECO:0000256" key="1">
    <source>
        <dbReference type="ARBA" id="ARBA00022448"/>
    </source>
</evidence>
<keyword evidence="3" id="KW-0997">Cell inner membrane</keyword>
<dbReference type="PROSITE" id="PS50893">
    <property type="entry name" value="ABC_TRANSPORTER_2"/>
    <property type="match status" value="1"/>
</dbReference>
<sequence>MSDKLLDISIRHSLQTAHGILPMEISLRAEKGSIMAITGPSGAGKTTLLRQIAGLVTPDFGHIKFGNDIWLDTTNKTFQSPQLRNIGFVFQDYALFPHLTVKENLFFALKKGDDPEIVTELLASVELTKLSERKPHQLSGGQQQRVALARALVRQPDLLLLDEPLSSLDHTMRLRLQEYLLKLQKQQGFTMLIVSHDLGEIFRMANQVFVLENGKIIKQGSPSEVYIPENNNNEELTIYGEVLSCTEHSDHLIISALIQQSVRKIRLPLYWLSKMSPGQSFILRYSMEIPHIELIN</sequence>
<evidence type="ECO:0000313" key="9">
    <source>
        <dbReference type="EMBL" id="TKT86623.1"/>
    </source>
</evidence>
<evidence type="ECO:0000256" key="3">
    <source>
        <dbReference type="ARBA" id="ARBA00022519"/>
    </source>
</evidence>
<keyword evidence="6" id="KW-1278">Translocase</keyword>
<evidence type="ECO:0000256" key="5">
    <source>
        <dbReference type="ARBA" id="ARBA00022840"/>
    </source>
</evidence>
<dbReference type="Gene3D" id="3.40.50.300">
    <property type="entry name" value="P-loop containing nucleotide triphosphate hydrolases"/>
    <property type="match status" value="1"/>
</dbReference>
<dbReference type="AlphaFoldDB" id="A0A4V6BJE1"/>
<dbReference type="SUPFAM" id="SSF52540">
    <property type="entry name" value="P-loop containing nucleoside triphosphate hydrolases"/>
    <property type="match status" value="1"/>
</dbReference>
<dbReference type="GO" id="GO:0005524">
    <property type="term" value="F:ATP binding"/>
    <property type="evidence" value="ECO:0007669"/>
    <property type="project" value="UniProtKB-KW"/>
</dbReference>
<evidence type="ECO:0000259" key="8">
    <source>
        <dbReference type="PROSITE" id="PS50893"/>
    </source>
</evidence>
<dbReference type="InterPro" id="IPR003439">
    <property type="entry name" value="ABC_transporter-like_ATP-bd"/>
</dbReference>
<keyword evidence="10" id="KW-1185">Reference proteome</keyword>
<reference evidence="9 10" key="1">
    <citation type="submission" date="2019-05" db="EMBL/GenBank/DDBJ databases">
        <title>Dyadobacter AR-3-8 sp. nov., isolated from arctic soil.</title>
        <authorList>
            <person name="Chaudhary D.K."/>
        </authorList>
    </citation>
    <scope>NUCLEOTIDE SEQUENCE [LARGE SCALE GENOMIC DNA]</scope>
    <source>
        <strain evidence="9 10">AR-3-8</strain>
    </source>
</reference>
<protein>
    <submittedName>
        <fullName evidence="9">ATP-binding cassette domain-containing protein</fullName>
    </submittedName>
</protein>
<dbReference type="SMART" id="SM00382">
    <property type="entry name" value="AAA"/>
    <property type="match status" value="1"/>
</dbReference>
<dbReference type="PROSITE" id="PS00211">
    <property type="entry name" value="ABC_TRANSPORTER_1"/>
    <property type="match status" value="1"/>
</dbReference>
<comment type="caution">
    <text evidence="9">The sequence shown here is derived from an EMBL/GenBank/DDBJ whole genome shotgun (WGS) entry which is preliminary data.</text>
</comment>
<keyword evidence="7" id="KW-0472">Membrane</keyword>